<proteinExistence type="predicted"/>
<evidence type="ECO:0000256" key="2">
    <source>
        <dbReference type="SAM" id="MobiDB-lite"/>
    </source>
</evidence>
<dbReference type="KEGG" id="adu:110278643"/>
<dbReference type="Gene3D" id="3.10.20.370">
    <property type="match status" value="1"/>
</dbReference>
<dbReference type="SUPFAM" id="SSF56672">
    <property type="entry name" value="DNA/RNA polymerases"/>
    <property type="match status" value="1"/>
</dbReference>
<feature type="domain" description="Reverse transcriptase/retrotransposon-derived protein RNase H-like" evidence="3">
    <location>
        <begin position="197"/>
        <end position="291"/>
    </location>
</feature>
<feature type="domain" description="Integrase zinc-binding" evidence="4">
    <location>
        <begin position="390"/>
        <end position="445"/>
    </location>
</feature>
<evidence type="ECO:0000259" key="4">
    <source>
        <dbReference type="Pfam" id="PF17921"/>
    </source>
</evidence>
<reference evidence="5" key="1">
    <citation type="journal article" date="2016" name="Nat. Genet.">
        <title>The genome sequences of Arachis duranensis and Arachis ipaensis, the diploid ancestors of cultivated peanut.</title>
        <authorList>
            <person name="Bertioli D.J."/>
            <person name="Cannon S.B."/>
            <person name="Froenicke L."/>
            <person name="Huang G."/>
            <person name="Farmer A.D."/>
            <person name="Cannon E.K."/>
            <person name="Liu X."/>
            <person name="Gao D."/>
            <person name="Clevenger J."/>
            <person name="Dash S."/>
            <person name="Ren L."/>
            <person name="Moretzsohn M.C."/>
            <person name="Shirasawa K."/>
            <person name="Huang W."/>
            <person name="Vidigal B."/>
            <person name="Abernathy B."/>
            <person name="Chu Y."/>
            <person name="Niederhuth C.E."/>
            <person name="Umale P."/>
            <person name="Araujo A.C."/>
            <person name="Kozik A."/>
            <person name="Kim K.D."/>
            <person name="Burow M.D."/>
            <person name="Varshney R.K."/>
            <person name="Wang X."/>
            <person name="Zhang X."/>
            <person name="Barkley N."/>
            <person name="Guimaraes P.M."/>
            <person name="Isobe S."/>
            <person name="Guo B."/>
            <person name="Liao B."/>
            <person name="Stalker H.T."/>
            <person name="Schmitz R.J."/>
            <person name="Scheffler B.E."/>
            <person name="Leal-Bertioli S.C."/>
            <person name="Xun X."/>
            <person name="Jackson S.A."/>
            <person name="Michelmore R."/>
            <person name="Ozias-Akins P."/>
        </authorList>
    </citation>
    <scope>NUCLEOTIDE SEQUENCE [LARGE SCALE GENOMIC DNA]</scope>
    <source>
        <strain evidence="5">cv. V14167</strain>
    </source>
</reference>
<dbReference type="Proteomes" id="UP000515211">
    <property type="component" value="Chromosome 3"/>
</dbReference>
<dbReference type="GO" id="GO:0003824">
    <property type="term" value="F:catalytic activity"/>
    <property type="evidence" value="ECO:0007669"/>
    <property type="project" value="UniProtKB-KW"/>
</dbReference>
<feature type="region of interest" description="Disordered" evidence="2">
    <location>
        <begin position="16"/>
        <end position="58"/>
    </location>
</feature>
<dbReference type="Gene3D" id="3.30.420.10">
    <property type="entry name" value="Ribonuclease H-like superfamily/Ribonuclease H"/>
    <property type="match status" value="2"/>
</dbReference>
<name>A0A6P5N6R9_ARADU</name>
<dbReference type="Gene3D" id="1.10.340.70">
    <property type="match status" value="1"/>
</dbReference>
<protein>
    <submittedName>
        <fullName evidence="6">Uncharacterized protein LOC110278643</fullName>
    </submittedName>
</protein>
<dbReference type="InterPro" id="IPR012337">
    <property type="entry name" value="RNaseH-like_sf"/>
</dbReference>
<keyword evidence="5" id="KW-1185">Reference proteome</keyword>
<dbReference type="InterPro" id="IPR036397">
    <property type="entry name" value="RNaseH_sf"/>
</dbReference>
<accession>A0A6P5N6R9</accession>
<dbReference type="PANTHER" id="PTHR37984">
    <property type="entry name" value="PROTEIN CBG26694"/>
    <property type="match status" value="1"/>
</dbReference>
<dbReference type="RefSeq" id="XP_020992545.1">
    <property type="nucleotide sequence ID" value="XM_021136886.1"/>
</dbReference>
<gene>
    <name evidence="6" type="primary">LOC110278643</name>
</gene>
<dbReference type="FunFam" id="3.10.20.370:FF:000001">
    <property type="entry name" value="Retrovirus-related Pol polyprotein from transposon 17.6-like protein"/>
    <property type="match status" value="1"/>
</dbReference>
<dbReference type="AlphaFoldDB" id="A0A6P5N6R9"/>
<dbReference type="GeneID" id="110278643"/>
<reference evidence="6" key="2">
    <citation type="submission" date="2025-08" db="UniProtKB">
        <authorList>
            <consortium name="RefSeq"/>
        </authorList>
    </citation>
    <scope>IDENTIFICATION</scope>
    <source>
        <tissue evidence="6">Whole plant</tissue>
    </source>
</reference>
<dbReference type="CDD" id="cd09274">
    <property type="entry name" value="RNase_HI_RT_Ty3"/>
    <property type="match status" value="1"/>
</dbReference>
<dbReference type="Gene3D" id="3.10.10.10">
    <property type="entry name" value="HIV Type 1 Reverse Transcriptase, subunit A, domain 1"/>
    <property type="match status" value="1"/>
</dbReference>
<dbReference type="InterPro" id="IPR041588">
    <property type="entry name" value="Integrase_H2C2"/>
</dbReference>
<evidence type="ECO:0000313" key="6">
    <source>
        <dbReference type="RefSeq" id="XP_020992545.1"/>
    </source>
</evidence>
<dbReference type="SUPFAM" id="SSF53098">
    <property type="entry name" value="Ribonuclease H-like"/>
    <property type="match status" value="1"/>
</dbReference>
<evidence type="ECO:0000259" key="3">
    <source>
        <dbReference type="Pfam" id="PF17919"/>
    </source>
</evidence>
<evidence type="ECO:0000313" key="5">
    <source>
        <dbReference type="Proteomes" id="UP000515211"/>
    </source>
</evidence>
<dbReference type="InterPro" id="IPR050951">
    <property type="entry name" value="Retrovirus_Pol_polyprotein"/>
</dbReference>
<feature type="compositionally biased region" description="Basic and acidic residues" evidence="2">
    <location>
        <begin position="17"/>
        <end position="39"/>
    </location>
</feature>
<dbReference type="InterPro" id="IPR041577">
    <property type="entry name" value="RT_RNaseH_2"/>
</dbReference>
<dbReference type="Pfam" id="PF17919">
    <property type="entry name" value="RT_RNaseH_2"/>
    <property type="match status" value="1"/>
</dbReference>
<dbReference type="PANTHER" id="PTHR37984:SF5">
    <property type="entry name" value="PROTEIN NYNRIN-LIKE"/>
    <property type="match status" value="1"/>
</dbReference>
<sequence>MANPIGECKTITLRSGKVVEEGAPSKDNHEEVAPKHRSEDEGEIPATPPPKPVLKPYVPKAPYPQRLRKDGKDDQFFKFLDIFKRLQINIPFAEALEQMPLYAKFLKELITKKRNWEAKETIVLTEEYSPWVSPVQVVPKKGGITVVANEKKGLIPIRTVTGWRMCIDYRKLNEATGKDHFPLPFVDQMLERLAGHEECMVAFDELKKKLSSTPIIAPPNWDLPFELMCDASDFAVGAVLGQRKDKLVHVIYYASKVLNDNQKNYTTTEKELLAIVFAFDKYRLYLIGSKIKDRSGAENKVADHLSRIPQEEEMQQMAVNERFTDEQLMMIQVAPLFADIANFNAIGELPTNINKHMKRKLIKDAKHYIWDDPYLFKKCTDGVQRRCISHEEGQEVLWQCHGSAYQGYFSGERTAAKVLQSRFYWPTMFMDAKEMVSRCDECKRAGNLTKRNEMPQQYILELELFDVWGIDFMGPFLTSYSNSYILVAVDYVSRWVEAIATATNDNKTNGQAEISNRELKQILEKTVGSSVKDWSRKLDDALWAYRTAFKTPIGMSPYQLVFGKACHLLVELEHRAFWALKLLNFDEQVAGEKILMKLNELEEFRNQAYENEKIFKENTKRWHDQKIAIREFTEGQKVLLYNSRLKFFPGKLKSRWSGPFTILKVFPYGHVELMEDKTQRTFSVNGHRLKHYLGGSLEEQRVSYKLS</sequence>
<keyword evidence="1" id="KW-0511">Multifunctional enzyme</keyword>
<dbReference type="Pfam" id="PF17921">
    <property type="entry name" value="Integrase_H2C2"/>
    <property type="match status" value="1"/>
</dbReference>
<dbReference type="InterPro" id="IPR043502">
    <property type="entry name" value="DNA/RNA_pol_sf"/>
</dbReference>
<evidence type="ECO:0000256" key="1">
    <source>
        <dbReference type="ARBA" id="ARBA00023268"/>
    </source>
</evidence>
<organism evidence="5 6">
    <name type="scientific">Arachis duranensis</name>
    <name type="common">Wild peanut</name>
    <dbReference type="NCBI Taxonomy" id="130453"/>
    <lineage>
        <taxon>Eukaryota</taxon>
        <taxon>Viridiplantae</taxon>
        <taxon>Streptophyta</taxon>
        <taxon>Embryophyta</taxon>
        <taxon>Tracheophyta</taxon>
        <taxon>Spermatophyta</taxon>
        <taxon>Magnoliopsida</taxon>
        <taxon>eudicotyledons</taxon>
        <taxon>Gunneridae</taxon>
        <taxon>Pentapetalae</taxon>
        <taxon>rosids</taxon>
        <taxon>fabids</taxon>
        <taxon>Fabales</taxon>
        <taxon>Fabaceae</taxon>
        <taxon>Papilionoideae</taxon>
        <taxon>50 kb inversion clade</taxon>
        <taxon>dalbergioids sensu lato</taxon>
        <taxon>Dalbergieae</taxon>
        <taxon>Pterocarpus clade</taxon>
        <taxon>Arachis</taxon>
    </lineage>
</organism>
<dbReference type="GO" id="GO:0003676">
    <property type="term" value="F:nucleic acid binding"/>
    <property type="evidence" value="ECO:0007669"/>
    <property type="project" value="InterPro"/>
</dbReference>